<dbReference type="Gene3D" id="3.90.176.10">
    <property type="entry name" value="Toxin ADP-ribosyltransferase, Chain A, domain 1"/>
    <property type="match status" value="1"/>
</dbReference>
<dbReference type="SUPFAM" id="SSF56399">
    <property type="entry name" value="ADP-ribosylation"/>
    <property type="match status" value="1"/>
</dbReference>
<dbReference type="AlphaFoldDB" id="A0A816FW86"/>
<organism evidence="1 3">
    <name type="scientific">Didymodactylos carnosus</name>
    <dbReference type="NCBI Taxonomy" id="1234261"/>
    <lineage>
        <taxon>Eukaryota</taxon>
        <taxon>Metazoa</taxon>
        <taxon>Spiralia</taxon>
        <taxon>Gnathifera</taxon>
        <taxon>Rotifera</taxon>
        <taxon>Eurotatoria</taxon>
        <taxon>Bdelloidea</taxon>
        <taxon>Philodinida</taxon>
        <taxon>Philodinidae</taxon>
        <taxon>Didymodactylos</taxon>
    </lineage>
</organism>
<comment type="caution">
    <text evidence="1">The sequence shown here is derived from an EMBL/GenBank/DDBJ whole genome shotgun (WGS) entry which is preliminary data.</text>
</comment>
<evidence type="ECO:0000313" key="1">
    <source>
        <dbReference type="EMBL" id="CAF1666268.1"/>
    </source>
</evidence>
<dbReference type="PROSITE" id="PS51996">
    <property type="entry name" value="TR_MART"/>
    <property type="match status" value="1"/>
</dbReference>
<evidence type="ECO:0000313" key="3">
    <source>
        <dbReference type="Proteomes" id="UP000663829"/>
    </source>
</evidence>
<dbReference type="EMBL" id="CAJOBC010135207">
    <property type="protein sequence ID" value="CAF4626605.1"/>
    <property type="molecule type" value="Genomic_DNA"/>
</dbReference>
<dbReference type="Proteomes" id="UP000663829">
    <property type="component" value="Unassembled WGS sequence"/>
</dbReference>
<feature type="non-terminal residue" evidence="1">
    <location>
        <position position="1"/>
    </location>
</feature>
<reference evidence="1" key="1">
    <citation type="submission" date="2021-02" db="EMBL/GenBank/DDBJ databases">
        <authorList>
            <person name="Nowell W R."/>
        </authorList>
    </citation>
    <scope>NUCLEOTIDE SEQUENCE</scope>
</reference>
<keyword evidence="3" id="KW-1185">Reference proteome</keyword>
<dbReference type="Proteomes" id="UP000681722">
    <property type="component" value="Unassembled WGS sequence"/>
</dbReference>
<gene>
    <name evidence="1" type="ORF">GPM918_LOCUS46153</name>
    <name evidence="2" type="ORF">SRO942_LOCUS49710</name>
</gene>
<dbReference type="EMBL" id="CAJNOQ010058503">
    <property type="protein sequence ID" value="CAF1666268.1"/>
    <property type="molecule type" value="Genomic_DNA"/>
</dbReference>
<name>A0A816FW86_9BILA</name>
<dbReference type="OrthoDB" id="10499487at2759"/>
<proteinExistence type="predicted"/>
<accession>A0A816FW86</accession>
<sequence>VYRGQLMKRFEVLMLKKSSGGLVSVNSFFSTSEDKHVAEMFSGLGASRPFLESVLFEIMIDTTIKAKPYANIKTEHIQYENEVLMSIGTVFRIHSVNFDPKS</sequence>
<evidence type="ECO:0000313" key="2">
    <source>
        <dbReference type="EMBL" id="CAF4626605.1"/>
    </source>
</evidence>
<protein>
    <submittedName>
        <fullName evidence="1">Uncharacterized protein</fullName>
    </submittedName>
</protein>